<reference evidence="6 7" key="1">
    <citation type="submission" date="2013-05" db="EMBL/GenBank/DDBJ databases">
        <title>Genome organization and molecular characterization of porcine cytomegalovirus.</title>
        <authorList>
            <person name="Gu W."/>
            <person name="Zhou L."/>
            <person name="Ge X."/>
            <person name="Guo X."/>
            <person name="Yang H."/>
        </authorList>
    </citation>
    <scope>NUCLEOTIDE SEQUENCE [LARGE SCALE GENOMIC DNA]</scope>
    <source>
        <strain evidence="6 7">BJ09</strain>
    </source>
</reference>
<dbReference type="GeneID" id="16747463"/>
<keyword evidence="3" id="KW-0946">Virion</keyword>
<keyword evidence="1" id="KW-1048">Host nucleus</keyword>
<evidence type="ECO:0000313" key="7">
    <source>
        <dbReference type="Proteomes" id="UP000243849"/>
    </source>
</evidence>
<evidence type="ECO:0000313" key="6">
    <source>
        <dbReference type="EMBL" id="AGT99268.1"/>
    </source>
</evidence>
<keyword evidence="4" id="KW-0231">Viral genome packaging</keyword>
<dbReference type="HAMAP" id="MF_04012">
    <property type="entry name" value="HSV_PORTL"/>
    <property type="match status" value="1"/>
</dbReference>
<name>U3GVC3_9BETA</name>
<evidence type="ECO:0000256" key="3">
    <source>
        <dbReference type="ARBA" id="ARBA00022844"/>
    </source>
</evidence>
<dbReference type="GO" id="GO:0044423">
    <property type="term" value="C:virion component"/>
    <property type="evidence" value="ECO:0007669"/>
    <property type="project" value="UniProtKB-KW"/>
</dbReference>
<accession>U3GVC3</accession>
<evidence type="ECO:0000256" key="2">
    <source>
        <dbReference type="ARBA" id="ARBA00022612"/>
    </source>
</evidence>
<dbReference type="Proteomes" id="UP000243849">
    <property type="component" value="Segment"/>
</dbReference>
<dbReference type="Pfam" id="PF01763">
    <property type="entry name" value="Herpes_UL6"/>
    <property type="match status" value="1"/>
</dbReference>
<dbReference type="EMBL" id="KF017583">
    <property type="protein sequence ID" value="AGT99268.1"/>
    <property type="molecule type" value="Genomic_DNA"/>
</dbReference>
<dbReference type="OrthoDB" id="2470at10239"/>
<keyword evidence="2" id="KW-1188">Viral release from host cell</keyword>
<evidence type="ECO:0000256" key="5">
    <source>
        <dbReference type="SAM" id="MobiDB-lite"/>
    </source>
</evidence>
<protein>
    <submittedName>
        <fullName evidence="6">Capsid portal protein</fullName>
    </submittedName>
</protein>
<gene>
    <name evidence="6" type="primary">U76</name>
</gene>
<dbReference type="KEGG" id="vg:16747463"/>
<dbReference type="InterPro" id="IPR002660">
    <property type="entry name" value="Herpes_Portal"/>
</dbReference>
<sequence length="585" mass="68621">MFIKNFVSYLSEHRSEFDIIYPSERTEHFFELLHGEYGFSRGQSIHGILRDPTVFKKQLFYGMCTIFYNNITLKQINDEWKFHSDVFPYTDGKGITFQEYFNTWSDAFQQLIIYESSKVVQDILKIIDDENYARYIDWVVTTGIIPIKETHQFPRDLSLNVIMHNLHISRITQRIIQNRSYLVQTIIYQLYNTHIANSNHLMIYVDRRTHDIRCVNDNKNLRVFVYTTPIYHKNGISLTTVLSHLFKEIIRSNNLHKHQKLCQLLNTFPVKVLTTSKHEINTKKIMDIIDKEEKASDAKKHIIKFLLNMSGSRSKIGIEDSVESFLQDITPSIIDHDKLMPSREYSTSISNVQASVHDKNVKAAFKRQILKCMEEQIQSQVEEIHALKKMNEINHSKINELQQIIEQYGHPLNYDVHLNYDFDLIPLATALNKTQNIPFHAINLDEGRTAANSFLTQYVPDTEYSDKRLDRLWELQYYREFKLHRNVTNQGDEDTIEYSNHTVELLILPYLLKILNLKHVDLIPAKYMSLSFLELSNAIFSHSKAKHYLNLIRAQELSRAPYKNIGAEPAKDQENDNRPNILGGF</sequence>
<proteinExistence type="inferred from homology"/>
<dbReference type="GO" id="GO:0051276">
    <property type="term" value="P:chromosome organization"/>
    <property type="evidence" value="ECO:0007669"/>
    <property type="project" value="InterPro"/>
</dbReference>
<feature type="region of interest" description="Disordered" evidence="5">
    <location>
        <begin position="566"/>
        <end position="585"/>
    </location>
</feature>
<keyword evidence="7" id="KW-1185">Reference proteome</keyword>
<evidence type="ECO:0000256" key="4">
    <source>
        <dbReference type="ARBA" id="ARBA00023219"/>
    </source>
</evidence>
<organism evidence="6 7">
    <name type="scientific">Suid betaherpesvirus 2</name>
    <dbReference type="NCBI Taxonomy" id="1608255"/>
    <lineage>
        <taxon>Viruses</taxon>
        <taxon>Duplodnaviria</taxon>
        <taxon>Heunggongvirae</taxon>
        <taxon>Peploviricota</taxon>
        <taxon>Herviviricetes</taxon>
        <taxon>Herpesvirales</taxon>
        <taxon>Orthoherpesviridae</taxon>
        <taxon>Betaherpesvirinae</taxon>
        <taxon>Roseolovirus</taxon>
        <taxon>Roseolovirus suidbeta2</taxon>
    </lineage>
</organism>
<dbReference type="RefSeq" id="YP_008493013.1">
    <property type="nucleotide sequence ID" value="NC_022233.1"/>
</dbReference>
<evidence type="ECO:0000256" key="1">
    <source>
        <dbReference type="ARBA" id="ARBA00022562"/>
    </source>
</evidence>